<feature type="domain" description="N-acetyltransferase" evidence="1">
    <location>
        <begin position="3"/>
        <end position="146"/>
    </location>
</feature>
<reference evidence="2 3" key="1">
    <citation type="submission" date="2016-01" db="EMBL/GenBank/DDBJ databases">
        <title>Draft Genome Sequences of Seven Thermophilic Sporeformers Isolated from Foods.</title>
        <authorList>
            <person name="Berendsen E.M."/>
            <person name="Wells-Bennik M.H."/>
            <person name="Krawcyk A.O."/>
            <person name="De Jong A."/>
            <person name="Holsappel S."/>
            <person name="Eijlander R.T."/>
            <person name="Kuipers O.P."/>
        </authorList>
    </citation>
    <scope>NUCLEOTIDE SEQUENCE [LARGE SCALE GENOMIC DNA]</scope>
    <source>
        <strain evidence="2 3">B4110</strain>
    </source>
</reference>
<dbReference type="EMBL" id="LQYW01000032">
    <property type="protein sequence ID" value="KYD31694.1"/>
    <property type="molecule type" value="Genomic_DNA"/>
</dbReference>
<dbReference type="AlphaFoldDB" id="A0A150N4V1"/>
<proteinExistence type="predicted"/>
<dbReference type="Gene3D" id="3.40.630.30">
    <property type="match status" value="1"/>
</dbReference>
<dbReference type="InterPro" id="IPR038764">
    <property type="entry name" value="GNAT_N_AcTrfase_prd"/>
</dbReference>
<protein>
    <recommendedName>
        <fullName evidence="1">N-acetyltransferase domain-containing protein</fullName>
    </recommendedName>
</protein>
<accession>A0A150N4V1</accession>
<dbReference type="CDD" id="cd04301">
    <property type="entry name" value="NAT_SF"/>
    <property type="match status" value="1"/>
</dbReference>
<dbReference type="GO" id="GO:0016747">
    <property type="term" value="F:acyltransferase activity, transferring groups other than amino-acyl groups"/>
    <property type="evidence" value="ECO:0007669"/>
    <property type="project" value="InterPro"/>
</dbReference>
<dbReference type="SUPFAM" id="SSF55729">
    <property type="entry name" value="Acyl-CoA N-acyltransferases (Nat)"/>
    <property type="match status" value="1"/>
</dbReference>
<comment type="caution">
    <text evidence="2">The sequence shown here is derived from an EMBL/GenBank/DDBJ whole genome shotgun (WGS) entry which is preliminary data.</text>
</comment>
<dbReference type="PROSITE" id="PS51186">
    <property type="entry name" value="GNAT"/>
    <property type="match status" value="1"/>
</dbReference>
<dbReference type="RefSeq" id="WP_062677659.1">
    <property type="nucleotide sequence ID" value="NZ_LQYW01000032.1"/>
</dbReference>
<dbReference type="PATRIC" id="fig|153151.4.peg.2098"/>
<evidence type="ECO:0000313" key="3">
    <source>
        <dbReference type="Proteomes" id="UP000075324"/>
    </source>
</evidence>
<dbReference type="Pfam" id="PF00583">
    <property type="entry name" value="Acetyltransf_1"/>
    <property type="match status" value="1"/>
</dbReference>
<gene>
    <name evidence="2" type="ORF">B4110_1008</name>
</gene>
<organism evidence="2 3">
    <name type="scientific">Parageobacillus toebii</name>
    <dbReference type="NCBI Taxonomy" id="153151"/>
    <lineage>
        <taxon>Bacteria</taxon>
        <taxon>Bacillati</taxon>
        <taxon>Bacillota</taxon>
        <taxon>Bacilli</taxon>
        <taxon>Bacillales</taxon>
        <taxon>Anoxybacillaceae</taxon>
        <taxon>Parageobacillus</taxon>
    </lineage>
</organism>
<sequence length="274" mass="32122">MRISLQKIDTIEQLEEMAQLEAEVWGTSPIPTHQTLTVAKNGGIIIGAFIDGKMVGFVYSFPGYQDGETYLCSHMLGIAEPFRDQGIGYMLKMKQAQEAIKQGYRTIRWTYDPLQSRNGYLNIAKLGAICSQYIENCYGEMDDALNKHLPSDRFIVEWLLGSRYLQERDRFFSRLKWSPEKMVLDWKQNNTSDPEAIWKEEPIHHDQPFLLVPIPLQFQRLKETDHELALDWRYKTRDVFVRLFREGWAVAHILRKDDEPVLYYVCVKRNELPL</sequence>
<dbReference type="InterPro" id="IPR000182">
    <property type="entry name" value="GNAT_dom"/>
</dbReference>
<name>A0A150N4V1_9BACL</name>
<evidence type="ECO:0000313" key="2">
    <source>
        <dbReference type="EMBL" id="KYD31694.1"/>
    </source>
</evidence>
<dbReference type="PANTHER" id="PTHR41700">
    <property type="entry name" value="GCN5-RELATED N-ACETYLTRANSFERASE"/>
    <property type="match status" value="1"/>
</dbReference>
<evidence type="ECO:0000259" key="1">
    <source>
        <dbReference type="PROSITE" id="PS51186"/>
    </source>
</evidence>
<dbReference type="PANTHER" id="PTHR41700:SF1">
    <property type="entry name" value="N-ACETYLTRANSFERASE DOMAIN-CONTAINING PROTEIN"/>
    <property type="match status" value="1"/>
</dbReference>
<dbReference type="InterPro" id="IPR016181">
    <property type="entry name" value="Acyl_CoA_acyltransferase"/>
</dbReference>
<dbReference type="Proteomes" id="UP000075324">
    <property type="component" value="Unassembled WGS sequence"/>
</dbReference>